<evidence type="ECO:0000313" key="5">
    <source>
        <dbReference type="Proteomes" id="UP000734854"/>
    </source>
</evidence>
<feature type="domain" description="RRM" evidence="2">
    <location>
        <begin position="329"/>
        <end position="389"/>
    </location>
</feature>
<dbReference type="SUPFAM" id="SSF54928">
    <property type="entry name" value="RNA-binding domain, RBD"/>
    <property type="match status" value="1"/>
</dbReference>
<evidence type="ECO:0008006" key="6">
    <source>
        <dbReference type="Google" id="ProtNLM"/>
    </source>
</evidence>
<evidence type="ECO:0000259" key="3">
    <source>
        <dbReference type="PROSITE" id="PS52045"/>
    </source>
</evidence>
<dbReference type="Gene3D" id="3.30.70.330">
    <property type="match status" value="1"/>
</dbReference>
<dbReference type="InterPro" id="IPR053168">
    <property type="entry name" value="Glutamic_endopeptidase"/>
</dbReference>
<proteinExistence type="predicted"/>
<dbReference type="InterPro" id="IPR012677">
    <property type="entry name" value="Nucleotide-bd_a/b_plait_sf"/>
</dbReference>
<dbReference type="Pfam" id="PF00076">
    <property type="entry name" value="RRM_1"/>
    <property type="match status" value="1"/>
</dbReference>
<evidence type="ECO:0000259" key="2">
    <source>
        <dbReference type="PROSITE" id="PS50102"/>
    </source>
</evidence>
<dbReference type="InterPro" id="IPR004314">
    <property type="entry name" value="Neprosin"/>
</dbReference>
<protein>
    <recommendedName>
        <fullName evidence="6">Neprosin domain-containing protein</fullName>
    </recommendedName>
</protein>
<dbReference type="InterPro" id="IPR035979">
    <property type="entry name" value="RBD_domain_sf"/>
</dbReference>
<dbReference type="Proteomes" id="UP000734854">
    <property type="component" value="Unassembled WGS sequence"/>
</dbReference>
<dbReference type="PANTHER" id="PTHR31589">
    <property type="entry name" value="PROTEIN, PUTATIVE (DUF239)-RELATED-RELATED"/>
    <property type="match status" value="1"/>
</dbReference>
<dbReference type="Pfam" id="PF14365">
    <property type="entry name" value="Neprosin_AP"/>
    <property type="match status" value="2"/>
</dbReference>
<feature type="domain" description="Neprosin PEP catalytic" evidence="3">
    <location>
        <begin position="500"/>
        <end position="738"/>
    </location>
</feature>
<dbReference type="InterPro" id="IPR000504">
    <property type="entry name" value="RRM_dom"/>
</dbReference>
<gene>
    <name evidence="4" type="ORF">ZIOFF_041924</name>
</gene>
<sequence length="740" mass="82917">MFTSLLQSFTGDLFDCIEMYKQPAFDNPVLKNHKLQIRPSFLTKSNVTMDGNFKLPLDPGFNDTCPLGTVIIRRTRKEELIMAKELPKYFRNYGSRYHALDSSDKSYYAVMHSRIAKFHGFESSITTWALPNVGPDQASVNQVWMMGDVDGPEEKLNAIQTGWHVIPKLYDDKFTRFFTYFTIDNHKTGCMNLLCKGFIQVSAIFGPGHAFTGSDLSTYGGKQAYFSFEIRKDPELGHWWLSTADENLGYWPKEVLPNFDVSREIDFGGAVYSPDNEGSPPMGSGYYAKEGIGKSSYFMSVKFRGDDHRAFTPGKDWARVVFHLTLRMSLKEAFMNYGEVVDGKVEGLEGFGFVIFISSEEASAIISGMDGKVLDKYIGGNIPLTEEEELEIEKELRSLNKLPVKTLKSFTGDLFDCIEMYKQPAFDNPVLKNHKLQIRPSFQTKSNVTMDEKFKPPLDPGFNDTCPLGTVIIRRTRKEELIMAKELPKYFRNYGSRYGVLDSSGNNYYVVMQSQKSKFHGFESSITTWALPNVGPDQSTASQVWMIGDVDGPDENLNVIQTGWHIDNHKTGCINLLCKGFIQVSAIFGPGHAFTGSDLSTYGGKQAYFSFEIRKDPELGHWWLSTADENLGYWPKEVLPSLDVAKAIDFGGVVYSPNNEGSPPMGSGYFAEEGIGKSSYFKSVTFRGDDQRAFTPGKDWARAVQNVAEKYYQIIAPIPDGGPWNVAYGGPGGLFNSSAV</sequence>
<keyword evidence="1" id="KW-0694">RNA-binding</keyword>
<dbReference type="GO" id="GO:0003723">
    <property type="term" value="F:RNA binding"/>
    <property type="evidence" value="ECO:0007669"/>
    <property type="project" value="UniProtKB-UniRule"/>
</dbReference>
<dbReference type="Pfam" id="PF03080">
    <property type="entry name" value="Neprosin"/>
    <property type="match status" value="2"/>
</dbReference>
<dbReference type="Gene3D" id="3.90.1320.10">
    <property type="entry name" value="Outer-capsid protein sigma 3, large lobe"/>
    <property type="match status" value="1"/>
</dbReference>
<keyword evidence="5" id="KW-1185">Reference proteome</keyword>
<dbReference type="PROSITE" id="PS50102">
    <property type="entry name" value="RRM"/>
    <property type="match status" value="1"/>
</dbReference>
<reference evidence="4 5" key="1">
    <citation type="submission" date="2020-08" db="EMBL/GenBank/DDBJ databases">
        <title>Plant Genome Project.</title>
        <authorList>
            <person name="Zhang R.-G."/>
        </authorList>
    </citation>
    <scope>NUCLEOTIDE SEQUENCE [LARGE SCALE GENOMIC DNA]</scope>
    <source>
        <tissue evidence="4">Rhizome</tissue>
    </source>
</reference>
<name>A0A8J5GJG7_ZINOF</name>
<feature type="domain" description="Neprosin PEP catalytic" evidence="3">
    <location>
        <begin position="99"/>
        <end position="354"/>
    </location>
</feature>
<dbReference type="PANTHER" id="PTHR31589:SF110">
    <property type="entry name" value="PROTEIN, PUTATIVE (DUF239)-RELATED"/>
    <property type="match status" value="1"/>
</dbReference>
<organism evidence="4 5">
    <name type="scientific">Zingiber officinale</name>
    <name type="common">Ginger</name>
    <name type="synonym">Amomum zingiber</name>
    <dbReference type="NCBI Taxonomy" id="94328"/>
    <lineage>
        <taxon>Eukaryota</taxon>
        <taxon>Viridiplantae</taxon>
        <taxon>Streptophyta</taxon>
        <taxon>Embryophyta</taxon>
        <taxon>Tracheophyta</taxon>
        <taxon>Spermatophyta</taxon>
        <taxon>Magnoliopsida</taxon>
        <taxon>Liliopsida</taxon>
        <taxon>Zingiberales</taxon>
        <taxon>Zingiberaceae</taxon>
        <taxon>Zingiber</taxon>
    </lineage>
</organism>
<evidence type="ECO:0000256" key="1">
    <source>
        <dbReference type="PROSITE-ProRule" id="PRU00176"/>
    </source>
</evidence>
<dbReference type="InterPro" id="IPR025521">
    <property type="entry name" value="Neprosin_propep"/>
</dbReference>
<accession>A0A8J5GJG7</accession>
<dbReference type="PROSITE" id="PS52045">
    <property type="entry name" value="NEPROSIN_PEP_CD"/>
    <property type="match status" value="2"/>
</dbReference>
<dbReference type="AlphaFoldDB" id="A0A8J5GJG7"/>
<comment type="caution">
    <text evidence="4">The sequence shown here is derived from an EMBL/GenBank/DDBJ whole genome shotgun (WGS) entry which is preliminary data.</text>
</comment>
<dbReference type="EMBL" id="JACMSC010000011">
    <property type="protein sequence ID" value="KAG6502037.1"/>
    <property type="molecule type" value="Genomic_DNA"/>
</dbReference>
<evidence type="ECO:0000313" key="4">
    <source>
        <dbReference type="EMBL" id="KAG6502037.1"/>
    </source>
</evidence>